<reference evidence="3 4" key="1">
    <citation type="submission" date="2015-07" db="EMBL/GenBank/DDBJ databases">
        <authorList>
            <person name="Noorani M."/>
        </authorList>
    </citation>
    <scope>NUCLEOTIDE SEQUENCE [LARGE SCALE GENOMIC DNA]</scope>
    <source>
        <strain evidence="3">LMG730</strain>
    </source>
</reference>
<dbReference type="RefSeq" id="WP_080998948.1">
    <property type="nucleotide sequence ID" value="NZ_CP086332.1"/>
</dbReference>
<keyword evidence="2" id="KW-1133">Transmembrane helix</keyword>
<dbReference type="AlphaFoldDB" id="A0A0K2ZPV1"/>
<organism evidence="3 4">
    <name type="scientific">Xanthomonas graminis pv. phlei</name>
    <dbReference type="NCBI Taxonomy" id="487906"/>
    <lineage>
        <taxon>Bacteria</taxon>
        <taxon>Pseudomonadati</taxon>
        <taxon>Pseudomonadota</taxon>
        <taxon>Gammaproteobacteria</taxon>
        <taxon>Lysobacterales</taxon>
        <taxon>Lysobacteraceae</taxon>
        <taxon>Xanthomonas</taxon>
        <taxon>Xanthomonas translucens group</taxon>
        <taxon>Xanthomonas graminis</taxon>
    </lineage>
</organism>
<evidence type="ECO:0000256" key="1">
    <source>
        <dbReference type="SAM" id="MobiDB-lite"/>
    </source>
</evidence>
<evidence type="ECO:0000313" key="4">
    <source>
        <dbReference type="Proteomes" id="UP000045978"/>
    </source>
</evidence>
<feature type="compositionally biased region" description="Basic and acidic residues" evidence="1">
    <location>
        <begin position="1"/>
        <end position="20"/>
    </location>
</feature>
<name>A0A0K2ZPV1_9XANT</name>
<protein>
    <submittedName>
        <fullName evidence="3">Uncharacterized protein</fullName>
    </submittedName>
</protein>
<feature type="region of interest" description="Disordered" evidence="1">
    <location>
        <begin position="1"/>
        <end position="25"/>
    </location>
</feature>
<accession>A0A0K2ZPV1</accession>
<keyword evidence="2" id="KW-0472">Membrane</keyword>
<feature type="region of interest" description="Disordered" evidence="1">
    <location>
        <begin position="50"/>
        <end position="72"/>
    </location>
</feature>
<dbReference type="EMBL" id="CXOJ01000018">
    <property type="protein sequence ID" value="CTP85405.1"/>
    <property type="molecule type" value="Genomic_DNA"/>
</dbReference>
<evidence type="ECO:0000256" key="2">
    <source>
        <dbReference type="SAM" id="Phobius"/>
    </source>
</evidence>
<gene>
    <name evidence="3" type="ORF">XTPLMG730_1122</name>
</gene>
<proteinExistence type="predicted"/>
<feature type="compositionally biased region" description="Pro residues" evidence="1">
    <location>
        <begin position="56"/>
        <end position="72"/>
    </location>
</feature>
<feature type="transmembrane region" description="Helical" evidence="2">
    <location>
        <begin position="29"/>
        <end position="47"/>
    </location>
</feature>
<evidence type="ECO:0000313" key="3">
    <source>
        <dbReference type="EMBL" id="CTP85405.1"/>
    </source>
</evidence>
<dbReference type="Proteomes" id="UP000045978">
    <property type="component" value="Unassembled WGS sequence"/>
</dbReference>
<sequence length="72" mass="7807">MSRPHDTQERYPSTHDDAGRPHAHPGSPWAWIVVIALVLVASGWWLGRDRADQIPPTAPAPATPASDPPRAP</sequence>
<keyword evidence="2" id="KW-0812">Transmembrane</keyword>